<reference evidence="3" key="1">
    <citation type="journal article" date="2019" name="Int. J. Syst. Evol. Microbiol.">
        <title>The Global Catalogue of Microorganisms (GCM) 10K type strain sequencing project: providing services to taxonomists for standard genome sequencing and annotation.</title>
        <authorList>
            <consortium name="The Broad Institute Genomics Platform"/>
            <consortium name="The Broad Institute Genome Sequencing Center for Infectious Disease"/>
            <person name="Wu L."/>
            <person name="Ma J."/>
        </authorList>
    </citation>
    <scope>NUCLEOTIDE SEQUENCE [LARGE SCALE GENOMIC DNA]</scope>
    <source>
        <strain evidence="3">JCM 3399</strain>
    </source>
</reference>
<dbReference type="SUPFAM" id="SSF51206">
    <property type="entry name" value="cAMP-binding domain-like"/>
    <property type="match status" value="1"/>
</dbReference>
<dbReference type="SMART" id="SM00100">
    <property type="entry name" value="cNMP"/>
    <property type="match status" value="1"/>
</dbReference>
<sequence>MPARDCRRRMEDEMPTVKHLFDAMPPDRRRRLTELAHEVSLPRATRVFEEGRRADRFWIIRSGRVALDQRVPGRQAAVVETLGRDELLGWSWLFPPYLWHLGAETVSAVEAVEFDATVVRALCDSDPVLGRAMYLYIAETVAERLHGTRVRLLDLYGPQSGGTEQTEP</sequence>
<dbReference type="InterPro" id="IPR000595">
    <property type="entry name" value="cNMP-bd_dom"/>
</dbReference>
<gene>
    <name evidence="2" type="ORF">GCM10010211_27980</name>
</gene>
<dbReference type="EMBL" id="BMRP01000008">
    <property type="protein sequence ID" value="GGU61411.1"/>
    <property type="molecule type" value="Genomic_DNA"/>
</dbReference>
<proteinExistence type="predicted"/>
<dbReference type="PROSITE" id="PS50042">
    <property type="entry name" value="CNMP_BINDING_3"/>
    <property type="match status" value="1"/>
</dbReference>
<evidence type="ECO:0000259" key="1">
    <source>
        <dbReference type="PROSITE" id="PS50042"/>
    </source>
</evidence>
<accession>A0ABQ2UZA5</accession>
<dbReference type="InterPro" id="IPR014710">
    <property type="entry name" value="RmlC-like_jellyroll"/>
</dbReference>
<dbReference type="Pfam" id="PF00027">
    <property type="entry name" value="cNMP_binding"/>
    <property type="match status" value="1"/>
</dbReference>
<dbReference type="Proteomes" id="UP000654471">
    <property type="component" value="Unassembled WGS sequence"/>
</dbReference>
<feature type="domain" description="Cyclic nucleotide-binding" evidence="1">
    <location>
        <begin position="20"/>
        <end position="89"/>
    </location>
</feature>
<name>A0ABQ2UZA5_9ACTN</name>
<evidence type="ECO:0000313" key="3">
    <source>
        <dbReference type="Proteomes" id="UP000654471"/>
    </source>
</evidence>
<organism evidence="2 3">
    <name type="scientific">Streptomyces albospinus</name>
    <dbReference type="NCBI Taxonomy" id="285515"/>
    <lineage>
        <taxon>Bacteria</taxon>
        <taxon>Bacillati</taxon>
        <taxon>Actinomycetota</taxon>
        <taxon>Actinomycetes</taxon>
        <taxon>Kitasatosporales</taxon>
        <taxon>Streptomycetaceae</taxon>
        <taxon>Streptomyces</taxon>
    </lineage>
</organism>
<dbReference type="CDD" id="cd00038">
    <property type="entry name" value="CAP_ED"/>
    <property type="match status" value="1"/>
</dbReference>
<comment type="caution">
    <text evidence="2">The sequence shown here is derived from an EMBL/GenBank/DDBJ whole genome shotgun (WGS) entry which is preliminary data.</text>
</comment>
<keyword evidence="3" id="KW-1185">Reference proteome</keyword>
<evidence type="ECO:0000313" key="2">
    <source>
        <dbReference type="EMBL" id="GGU61411.1"/>
    </source>
</evidence>
<protein>
    <recommendedName>
        <fullName evidence="1">Cyclic nucleotide-binding domain-containing protein</fullName>
    </recommendedName>
</protein>
<dbReference type="Gene3D" id="2.60.120.10">
    <property type="entry name" value="Jelly Rolls"/>
    <property type="match status" value="1"/>
</dbReference>
<dbReference type="InterPro" id="IPR018490">
    <property type="entry name" value="cNMP-bd_dom_sf"/>
</dbReference>